<dbReference type="EMBL" id="JAIPUX010001232">
    <property type="protein sequence ID" value="KAH0625100.1"/>
    <property type="molecule type" value="Genomic_DNA"/>
</dbReference>
<keyword evidence="1" id="KW-0472">Membrane</keyword>
<dbReference type="Proteomes" id="UP000826234">
    <property type="component" value="Unassembled WGS sequence"/>
</dbReference>
<feature type="non-terminal residue" evidence="3">
    <location>
        <position position="1"/>
    </location>
</feature>
<organism evidence="3 4">
    <name type="scientific">Phrynosoma platyrhinos</name>
    <name type="common">Desert horned lizard</name>
    <dbReference type="NCBI Taxonomy" id="52577"/>
    <lineage>
        <taxon>Eukaryota</taxon>
        <taxon>Metazoa</taxon>
        <taxon>Chordata</taxon>
        <taxon>Craniata</taxon>
        <taxon>Vertebrata</taxon>
        <taxon>Euteleostomi</taxon>
        <taxon>Lepidosauria</taxon>
        <taxon>Squamata</taxon>
        <taxon>Bifurcata</taxon>
        <taxon>Unidentata</taxon>
        <taxon>Episquamata</taxon>
        <taxon>Toxicofera</taxon>
        <taxon>Iguania</taxon>
        <taxon>Phrynosomatidae</taxon>
        <taxon>Phrynosomatinae</taxon>
        <taxon>Phrynosoma</taxon>
    </lineage>
</organism>
<keyword evidence="4" id="KW-1185">Reference proteome</keyword>
<reference evidence="3 4" key="1">
    <citation type="journal article" date="2022" name="Gigascience">
        <title>A chromosome-level genome assembly and annotation of the desert horned lizard, Phrynosoma platyrhinos, provides insight into chromosomal rearrangements among reptiles.</title>
        <authorList>
            <person name="Koochekian N."/>
            <person name="Ascanio A."/>
            <person name="Farleigh K."/>
            <person name="Card D.C."/>
            <person name="Schield D.R."/>
            <person name="Castoe T.A."/>
            <person name="Jezkova T."/>
        </authorList>
    </citation>
    <scope>NUCLEOTIDE SEQUENCE [LARGE SCALE GENOMIC DNA]</scope>
    <source>
        <strain evidence="3">NK-2021</strain>
    </source>
</reference>
<keyword evidence="1" id="KW-1133">Transmembrane helix</keyword>
<accession>A0ABQ7T6L1</accession>
<comment type="caution">
    <text evidence="3">The sequence shown here is derived from an EMBL/GenBank/DDBJ whole genome shotgun (WGS) entry which is preliminary data.</text>
</comment>
<evidence type="ECO:0000256" key="1">
    <source>
        <dbReference type="SAM" id="Phobius"/>
    </source>
</evidence>
<feature type="transmembrane region" description="Helical" evidence="1">
    <location>
        <begin position="80"/>
        <end position="103"/>
    </location>
</feature>
<sequence>FDTIRVPVLLGAPIRGLIVKYTGFIAFNASDSLTISENAQHSSLNKVFLLFLKIHSTAKYSVVTFLPRFLYEQIRKAANAFFLFIALLQTTFPIISVISSAGFDKNDSLILSGDPWFRKAGVKRFLKPEDIPVDLSPD</sequence>
<dbReference type="InterPro" id="IPR032631">
    <property type="entry name" value="P-type_ATPase_N"/>
</dbReference>
<name>A0ABQ7T6L1_PHRPL</name>
<evidence type="ECO:0000313" key="3">
    <source>
        <dbReference type="EMBL" id="KAH0625100.1"/>
    </source>
</evidence>
<keyword evidence="1" id="KW-0812">Transmembrane</keyword>
<feature type="domain" description="P-type ATPase N-terminal" evidence="2">
    <location>
        <begin position="56"/>
        <end position="99"/>
    </location>
</feature>
<dbReference type="Pfam" id="PF16209">
    <property type="entry name" value="PhoLip_ATPase_N"/>
    <property type="match status" value="1"/>
</dbReference>
<gene>
    <name evidence="3" type="ORF">JD844_033211</name>
</gene>
<protein>
    <recommendedName>
        <fullName evidence="2">P-type ATPase N-terminal domain-containing protein</fullName>
    </recommendedName>
</protein>
<proteinExistence type="predicted"/>
<evidence type="ECO:0000313" key="4">
    <source>
        <dbReference type="Proteomes" id="UP000826234"/>
    </source>
</evidence>
<evidence type="ECO:0000259" key="2">
    <source>
        <dbReference type="Pfam" id="PF16209"/>
    </source>
</evidence>